<reference evidence="1" key="1">
    <citation type="journal article" date="2012" name="Mol. Phylogenet. Evol.">
        <title>Relative rates of evolution among the three genetic compartments of the red alga Porphyra differ from those of green plants and do not correlate with genome architecture.</title>
        <authorList>
            <person name="Smith D.R."/>
            <person name="Hua J."/>
            <person name="Lee R.W."/>
            <person name="Keeling P.J."/>
        </authorList>
    </citation>
    <scope>NUCLEOTIDE SEQUENCE</scope>
</reference>
<name>J3RR26_PORUM</name>
<protein>
    <submittedName>
        <fullName evidence="1">Ribosomal protein L20</fullName>
    </submittedName>
</protein>
<dbReference type="OrthoDB" id="10251781at2759"/>
<dbReference type="GeneID" id="13540088"/>
<gene>
    <name evidence="1" type="primary">rpl20</name>
</gene>
<sequence>MFINKKTSKYFSREQNIYNTNFLTIKHTKYKNFCKKNRIHLDKNKSKEIFIYEVGTATILVRWIKMYYYS</sequence>
<accession>J3RR26</accession>
<evidence type="ECO:0000313" key="1">
    <source>
        <dbReference type="EMBL" id="AFC17797.1"/>
    </source>
</evidence>
<keyword evidence="1" id="KW-0687">Ribonucleoprotein</keyword>
<organism evidence="1">
    <name type="scientific">Porphyra umbilicalis</name>
    <name type="common">Purple laver</name>
    <name type="synonym">Red alga</name>
    <dbReference type="NCBI Taxonomy" id="2786"/>
    <lineage>
        <taxon>Eukaryota</taxon>
        <taxon>Rhodophyta</taxon>
        <taxon>Bangiophyceae</taxon>
        <taxon>Bangiales</taxon>
        <taxon>Bangiaceae</taxon>
        <taxon>Porphyra</taxon>
    </lineage>
</organism>
<dbReference type="AlphaFoldDB" id="J3RR26"/>
<dbReference type="GO" id="GO:0005840">
    <property type="term" value="C:ribosome"/>
    <property type="evidence" value="ECO:0007669"/>
    <property type="project" value="UniProtKB-KW"/>
</dbReference>
<keyword evidence="1" id="KW-0496">Mitochondrion</keyword>
<keyword evidence="1" id="KW-0689">Ribosomal protein</keyword>
<dbReference type="EMBL" id="JQ388471">
    <property type="protein sequence ID" value="AFC17797.1"/>
    <property type="molecule type" value="Genomic_DNA"/>
</dbReference>
<geneLocation type="mitochondrion" evidence="1"/>
<proteinExistence type="predicted"/>
<dbReference type="RefSeq" id="YP_006665894.1">
    <property type="nucleotide sequence ID" value="NC_018544.1"/>
</dbReference>